<evidence type="ECO:0000256" key="3">
    <source>
        <dbReference type="ARBA" id="ARBA00023186"/>
    </source>
</evidence>
<proteinExistence type="inferred from homology"/>
<dbReference type="Gene3D" id="2.30.22.10">
    <property type="entry name" value="Head domain of nucleotide exchange factor GrpE"/>
    <property type="match status" value="1"/>
</dbReference>
<dbReference type="GO" id="GO:0005737">
    <property type="term" value="C:cytoplasm"/>
    <property type="evidence" value="ECO:0007669"/>
    <property type="project" value="UniProtKB-SubCell"/>
</dbReference>
<evidence type="ECO:0000256" key="2">
    <source>
        <dbReference type="ARBA" id="ARBA00023016"/>
    </source>
</evidence>
<dbReference type="CDD" id="cd00446">
    <property type="entry name" value="GrpE"/>
    <property type="match status" value="1"/>
</dbReference>
<dbReference type="KEGG" id="snay:FZC37_01245"/>
<evidence type="ECO:0000256" key="4">
    <source>
        <dbReference type="HAMAP-Rule" id="MF_01151"/>
    </source>
</evidence>
<comment type="similarity">
    <text evidence="1 4 5">Belongs to the GrpE family.</text>
</comment>
<dbReference type="GO" id="GO:0051087">
    <property type="term" value="F:protein-folding chaperone binding"/>
    <property type="evidence" value="ECO:0007669"/>
    <property type="project" value="InterPro"/>
</dbReference>
<protein>
    <recommendedName>
        <fullName evidence="4">Protein GrpE</fullName>
    </recommendedName>
    <alternativeName>
        <fullName evidence="4">HSP-70 cofactor</fullName>
    </alternativeName>
</protein>
<dbReference type="EMBL" id="CP043312">
    <property type="protein sequence ID" value="QEK39562.1"/>
    <property type="molecule type" value="Genomic_DNA"/>
</dbReference>
<keyword evidence="4" id="KW-0963">Cytoplasm</keyword>
<dbReference type="Proteomes" id="UP000323844">
    <property type="component" value="Chromosome"/>
</dbReference>
<dbReference type="PANTHER" id="PTHR21237">
    <property type="entry name" value="GRPE PROTEIN"/>
    <property type="match status" value="1"/>
</dbReference>
<keyword evidence="8" id="KW-1185">Reference proteome</keyword>
<dbReference type="GO" id="GO:0042803">
    <property type="term" value="F:protein homodimerization activity"/>
    <property type="evidence" value="ECO:0007669"/>
    <property type="project" value="InterPro"/>
</dbReference>
<dbReference type="InterPro" id="IPR009012">
    <property type="entry name" value="GrpE_head"/>
</dbReference>
<comment type="function">
    <text evidence="4">Participates actively in the response to hyperosmotic and heat shock by preventing the aggregation of stress-denatured proteins, in association with DnaK and GrpE. It is the nucleotide exchange factor for DnaK and may function as a thermosensor. Unfolded proteins bind initially to DnaJ; upon interaction with the DnaJ-bound protein, DnaK hydrolyzes its bound ATP, resulting in the formation of a stable complex. GrpE releases ADP from DnaK; ATP binding to DnaK triggers the release of the substrate protein, thus completing the reaction cycle. Several rounds of ATP-dependent interactions between DnaJ, DnaK and GrpE are required for fully efficient folding.</text>
</comment>
<dbReference type="Pfam" id="PF01025">
    <property type="entry name" value="GrpE"/>
    <property type="match status" value="1"/>
</dbReference>
<gene>
    <name evidence="4" type="primary">grpE</name>
    <name evidence="7" type="ORF">FZC37_01245</name>
</gene>
<dbReference type="GO" id="GO:0030150">
    <property type="term" value="P:protein import into mitochondrial matrix"/>
    <property type="evidence" value="ECO:0007669"/>
    <property type="project" value="TreeGrafter"/>
</dbReference>
<dbReference type="InterPro" id="IPR000740">
    <property type="entry name" value="GrpE"/>
</dbReference>
<dbReference type="SUPFAM" id="SSF51064">
    <property type="entry name" value="Head domain of nucleotide exchange factor GrpE"/>
    <property type="match status" value="1"/>
</dbReference>
<dbReference type="OrthoDB" id="9789811at2"/>
<organism evidence="7 8">
    <name type="scientific">Candidatus Sneabacter namystus</name>
    <dbReference type="NCBI Taxonomy" id="2601646"/>
    <lineage>
        <taxon>Bacteria</taxon>
        <taxon>Pseudomonadati</taxon>
        <taxon>Pseudomonadota</taxon>
        <taxon>Alphaproteobacteria</taxon>
        <taxon>Rickettsiales</taxon>
        <taxon>Rickettsiaceae</taxon>
        <taxon>Rickettsieae</taxon>
        <taxon>Candidatus Sneabacter</taxon>
    </lineage>
</organism>
<comment type="subcellular location">
    <subcellularLocation>
        <location evidence="4">Cytoplasm</location>
    </subcellularLocation>
</comment>
<evidence type="ECO:0000313" key="7">
    <source>
        <dbReference type="EMBL" id="QEK39562.1"/>
    </source>
</evidence>
<name>A0A5C0UJB9_9RICK</name>
<dbReference type="InterPro" id="IPR013805">
    <property type="entry name" value="GrpE_CC"/>
</dbReference>
<dbReference type="SUPFAM" id="SSF58014">
    <property type="entry name" value="Coiled-coil domain of nucleotide exchange factor GrpE"/>
    <property type="match status" value="1"/>
</dbReference>
<dbReference type="HAMAP" id="MF_01151">
    <property type="entry name" value="GrpE"/>
    <property type="match status" value="1"/>
</dbReference>
<dbReference type="GO" id="GO:0000774">
    <property type="term" value="F:adenyl-nucleotide exchange factor activity"/>
    <property type="evidence" value="ECO:0007669"/>
    <property type="project" value="InterPro"/>
</dbReference>
<dbReference type="Gene3D" id="3.90.20.20">
    <property type="match status" value="1"/>
</dbReference>
<reference evidence="7 8" key="1">
    <citation type="submission" date="2019-08" db="EMBL/GenBank/DDBJ databases">
        <title>Highly reduced genomes of protist endosymbionts show evolutionary convergence.</title>
        <authorList>
            <person name="George E."/>
            <person name="Husnik F."/>
            <person name="Tashyreva D."/>
            <person name="Prokopchuk G."/>
            <person name="Horak A."/>
            <person name="Kwong W.K."/>
            <person name="Lukes J."/>
            <person name="Keeling P.J."/>
        </authorList>
    </citation>
    <scope>NUCLEOTIDE SEQUENCE [LARGE SCALE GENOMIC DNA]</scope>
    <source>
        <strain evidence="7">1621</strain>
    </source>
</reference>
<keyword evidence="2 4" id="KW-0346">Stress response</keyword>
<dbReference type="PANTHER" id="PTHR21237:SF23">
    <property type="entry name" value="GRPE PROTEIN HOMOLOG, MITOCHONDRIAL"/>
    <property type="match status" value="1"/>
</dbReference>
<evidence type="ECO:0000256" key="5">
    <source>
        <dbReference type="RuleBase" id="RU004478"/>
    </source>
</evidence>
<evidence type="ECO:0000256" key="6">
    <source>
        <dbReference type="SAM" id="MobiDB-lite"/>
    </source>
</evidence>
<keyword evidence="3 4" id="KW-0143">Chaperone</keyword>
<dbReference type="GO" id="GO:0006457">
    <property type="term" value="P:protein folding"/>
    <property type="evidence" value="ECO:0007669"/>
    <property type="project" value="InterPro"/>
</dbReference>
<dbReference type="RefSeq" id="WP_148951923.1">
    <property type="nucleotide sequence ID" value="NZ_CP043312.1"/>
</dbReference>
<accession>A0A5C0UJB9</accession>
<comment type="subunit">
    <text evidence="4">Homodimer.</text>
</comment>
<evidence type="ECO:0000313" key="8">
    <source>
        <dbReference type="Proteomes" id="UP000323844"/>
    </source>
</evidence>
<sequence length="193" mass="22066">MPNIDDKEEKSEQNKKKFDTKEKSDPKENLVGKRHHEPDLDKKLSEEELKSALVNTQERLLAALAENQNMRRRHEAQVAEIKMYATTEIFKSLLPIMDGLSNALNNTEENVHLMKEIVQGVQMTKDELSKIFSRFGVEVIDPKPGDAFDCELHNAISKVKNENYPKNSIASLMQVGYKFKDRLLRAALVSVVE</sequence>
<dbReference type="PRINTS" id="PR00773">
    <property type="entry name" value="GRPEPROTEIN"/>
</dbReference>
<dbReference type="AlphaFoldDB" id="A0A5C0UJB9"/>
<evidence type="ECO:0000256" key="1">
    <source>
        <dbReference type="ARBA" id="ARBA00009054"/>
    </source>
</evidence>
<dbReference type="GO" id="GO:0051082">
    <property type="term" value="F:unfolded protein binding"/>
    <property type="evidence" value="ECO:0007669"/>
    <property type="project" value="TreeGrafter"/>
</dbReference>
<feature type="region of interest" description="Disordered" evidence="6">
    <location>
        <begin position="1"/>
        <end position="44"/>
    </location>
</feature>